<accession>A0A7W6WHB3</accession>
<evidence type="ECO:0000313" key="2">
    <source>
        <dbReference type="Proteomes" id="UP000533641"/>
    </source>
</evidence>
<name>A0A7W6WHB3_9HYPH</name>
<evidence type="ECO:0000313" key="1">
    <source>
        <dbReference type="EMBL" id="MBB4277538.1"/>
    </source>
</evidence>
<proteinExistence type="predicted"/>
<organism evidence="1 2">
    <name type="scientific">Rhizobium mongolense</name>
    <dbReference type="NCBI Taxonomy" id="57676"/>
    <lineage>
        <taxon>Bacteria</taxon>
        <taxon>Pseudomonadati</taxon>
        <taxon>Pseudomonadota</taxon>
        <taxon>Alphaproteobacteria</taxon>
        <taxon>Hyphomicrobiales</taxon>
        <taxon>Rhizobiaceae</taxon>
        <taxon>Rhizobium/Agrobacterium group</taxon>
        <taxon>Rhizobium</taxon>
    </lineage>
</organism>
<reference evidence="1 2" key="1">
    <citation type="submission" date="2020-08" db="EMBL/GenBank/DDBJ databases">
        <title>Genomic Encyclopedia of Type Strains, Phase IV (KMG-V): Genome sequencing to study the core and pangenomes of soil and plant-associated prokaryotes.</title>
        <authorList>
            <person name="Whitman W."/>
        </authorList>
    </citation>
    <scope>NUCLEOTIDE SEQUENCE [LARGE SCALE GENOMIC DNA]</scope>
    <source>
        <strain evidence="1 2">SEMIA 402</strain>
    </source>
</reference>
<dbReference type="EMBL" id="JACIGM010000013">
    <property type="protein sequence ID" value="MBB4277538.1"/>
    <property type="molecule type" value="Genomic_DNA"/>
</dbReference>
<comment type="caution">
    <text evidence="1">The sequence shown here is derived from an EMBL/GenBank/DDBJ whole genome shotgun (WGS) entry which is preliminary data.</text>
</comment>
<dbReference type="Proteomes" id="UP000533641">
    <property type="component" value="Unassembled WGS sequence"/>
</dbReference>
<sequence length="41" mass="4474">MTARYFLSLATFPDSSSGPIDSNAVSFYGVVSLCVLMPWGW</sequence>
<protein>
    <submittedName>
        <fullName evidence="1">Uncharacterized protein</fullName>
    </submittedName>
</protein>
<dbReference type="AlphaFoldDB" id="A0A7W6WHB3"/>
<gene>
    <name evidence="1" type="ORF">GGE12_005345</name>
</gene>